<comment type="caution">
    <text evidence="1">The sequence shown here is derived from an EMBL/GenBank/DDBJ whole genome shotgun (WGS) entry which is preliminary data.</text>
</comment>
<evidence type="ECO:0000313" key="1">
    <source>
        <dbReference type="EMBL" id="TWU13227.1"/>
    </source>
</evidence>
<sequence length="50" mass="5712">MFISRKLIHNNTLGANFHRDDLYGSHWEMPKLASKPITTDPIGVVFMSHS</sequence>
<evidence type="ECO:0000313" key="2">
    <source>
        <dbReference type="Proteomes" id="UP000320735"/>
    </source>
</evidence>
<proteinExistence type="predicted"/>
<reference evidence="1 2" key="1">
    <citation type="submission" date="2019-02" db="EMBL/GenBank/DDBJ databases">
        <title>Deep-cultivation of Planctomycetes and their phenomic and genomic characterization uncovers novel biology.</title>
        <authorList>
            <person name="Wiegand S."/>
            <person name="Jogler M."/>
            <person name="Boedeker C."/>
            <person name="Pinto D."/>
            <person name="Vollmers J."/>
            <person name="Rivas-Marin E."/>
            <person name="Kohn T."/>
            <person name="Peeters S.H."/>
            <person name="Heuer A."/>
            <person name="Rast P."/>
            <person name="Oberbeckmann S."/>
            <person name="Bunk B."/>
            <person name="Jeske O."/>
            <person name="Meyerdierks A."/>
            <person name="Storesund J.E."/>
            <person name="Kallscheuer N."/>
            <person name="Luecker S."/>
            <person name="Lage O.M."/>
            <person name="Pohl T."/>
            <person name="Merkel B.J."/>
            <person name="Hornburger P."/>
            <person name="Mueller R.-W."/>
            <person name="Bruemmer F."/>
            <person name="Labrenz M."/>
            <person name="Spormann A.M."/>
            <person name="Op Den Camp H."/>
            <person name="Overmann J."/>
            <person name="Amann R."/>
            <person name="Jetten M.S.M."/>
            <person name="Mascher T."/>
            <person name="Medema M.H."/>
            <person name="Devos D.P."/>
            <person name="Kaster A.-K."/>
            <person name="Ovreas L."/>
            <person name="Rohde M."/>
            <person name="Galperin M.Y."/>
            <person name="Jogler C."/>
        </authorList>
    </citation>
    <scope>NUCLEOTIDE SEQUENCE [LARGE SCALE GENOMIC DNA]</scope>
    <source>
        <strain evidence="1 2">CA54</strain>
    </source>
</reference>
<gene>
    <name evidence="1" type="ORF">CA54_20590</name>
</gene>
<protein>
    <submittedName>
        <fullName evidence="1">Uncharacterized protein</fullName>
    </submittedName>
</protein>
<organism evidence="1 2">
    <name type="scientific">Symmachiella macrocystis</name>
    <dbReference type="NCBI Taxonomy" id="2527985"/>
    <lineage>
        <taxon>Bacteria</taxon>
        <taxon>Pseudomonadati</taxon>
        <taxon>Planctomycetota</taxon>
        <taxon>Planctomycetia</taxon>
        <taxon>Planctomycetales</taxon>
        <taxon>Planctomycetaceae</taxon>
        <taxon>Symmachiella</taxon>
    </lineage>
</organism>
<keyword evidence="2" id="KW-1185">Reference proteome</keyword>
<name>A0A5C6BNB2_9PLAN</name>
<accession>A0A5C6BNB2</accession>
<dbReference type="AlphaFoldDB" id="A0A5C6BNB2"/>
<dbReference type="EMBL" id="SJPP01000001">
    <property type="protein sequence ID" value="TWU13227.1"/>
    <property type="molecule type" value="Genomic_DNA"/>
</dbReference>
<dbReference type="Proteomes" id="UP000320735">
    <property type="component" value="Unassembled WGS sequence"/>
</dbReference>